<sequence>MNAASRPLSELDQVDWASLQHAYGEADDVPEQLHKIAAGDVGALSDLYSNLWHQGTVYQATSYAVPFLLGLLGAGNSELLNWLACAARGASYHDVHQIYDDPAQVQAPEYQAVIADELHWVRVTRAAVLAGADIYRPLLLAVDPGTRGMAAYLFSVLGRDCPQAAGWLAGGLGDPDSVARASRAWALAEFEPESAACLSLQSMLSDPQELPRLTAALTLAHWQGAQAGALVTEWLLSALADPDLGELFGQLPWDSGEPMPQEALAAAARSLEQSGLFASAFLARYERTS</sequence>
<dbReference type="AlphaFoldDB" id="A0A1U7NR57"/>
<name>A0A1U7NR57_9DEIO</name>
<evidence type="ECO:0000313" key="2">
    <source>
        <dbReference type="Proteomes" id="UP000186607"/>
    </source>
</evidence>
<organism evidence="1 2">
    <name type="scientific">Deinococcus marmoris</name>
    <dbReference type="NCBI Taxonomy" id="249408"/>
    <lineage>
        <taxon>Bacteria</taxon>
        <taxon>Thermotogati</taxon>
        <taxon>Deinococcota</taxon>
        <taxon>Deinococci</taxon>
        <taxon>Deinococcales</taxon>
        <taxon>Deinococcaceae</taxon>
        <taxon>Deinococcus</taxon>
    </lineage>
</organism>
<dbReference type="OrthoDB" id="72264at2"/>
<evidence type="ECO:0000313" key="1">
    <source>
        <dbReference type="EMBL" id="OLV15397.1"/>
    </source>
</evidence>
<dbReference type="Proteomes" id="UP000186607">
    <property type="component" value="Unassembled WGS sequence"/>
</dbReference>
<proteinExistence type="predicted"/>
<dbReference type="EMBL" id="MSTI01000182">
    <property type="protein sequence ID" value="OLV15397.1"/>
    <property type="molecule type" value="Genomic_DNA"/>
</dbReference>
<dbReference type="Gene3D" id="1.25.10.10">
    <property type="entry name" value="Leucine-rich Repeat Variant"/>
    <property type="match status" value="1"/>
</dbReference>
<gene>
    <name evidence="1" type="ORF">BOO71_0014944</name>
</gene>
<protein>
    <recommendedName>
        <fullName evidence="3">HEAT repeat domain-containing protein</fullName>
    </recommendedName>
</protein>
<reference evidence="1 2" key="1">
    <citation type="submission" date="2017-01" db="EMBL/GenBank/DDBJ databases">
        <title>Genome Analysis of Deinococcus marmoris KOPRI26562.</title>
        <authorList>
            <person name="Kim J.H."/>
            <person name="Oh H.-M."/>
        </authorList>
    </citation>
    <scope>NUCLEOTIDE SEQUENCE [LARGE SCALE GENOMIC DNA]</scope>
    <source>
        <strain evidence="1 2">KOPRI26562</strain>
    </source>
</reference>
<dbReference type="RefSeq" id="WP_075837051.1">
    <property type="nucleotide sequence ID" value="NZ_MSTI01000182.1"/>
</dbReference>
<dbReference type="InterPro" id="IPR011989">
    <property type="entry name" value="ARM-like"/>
</dbReference>
<dbReference type="STRING" id="249408.BOO71_0014944"/>
<comment type="caution">
    <text evidence="1">The sequence shown here is derived from an EMBL/GenBank/DDBJ whole genome shotgun (WGS) entry which is preliminary data.</text>
</comment>
<keyword evidence="2" id="KW-1185">Reference proteome</keyword>
<evidence type="ECO:0008006" key="3">
    <source>
        <dbReference type="Google" id="ProtNLM"/>
    </source>
</evidence>
<dbReference type="SUPFAM" id="SSF48371">
    <property type="entry name" value="ARM repeat"/>
    <property type="match status" value="1"/>
</dbReference>
<accession>A0A1U7NR57</accession>
<dbReference type="InterPro" id="IPR016024">
    <property type="entry name" value="ARM-type_fold"/>
</dbReference>